<dbReference type="InterPro" id="IPR015424">
    <property type="entry name" value="PyrdxlP-dep_Trfase"/>
</dbReference>
<dbReference type="PANTHER" id="PTHR43586">
    <property type="entry name" value="CYSTEINE DESULFURASE"/>
    <property type="match status" value="1"/>
</dbReference>
<gene>
    <name evidence="2" type="ORF">F6B40_01940</name>
</gene>
<keyword evidence="2" id="KW-0808">Transferase</keyword>
<dbReference type="InterPro" id="IPR000192">
    <property type="entry name" value="Aminotrans_V_dom"/>
</dbReference>
<dbReference type="Gene3D" id="3.90.1150.10">
    <property type="entry name" value="Aspartate Aminotransferase, domain 1"/>
    <property type="match status" value="1"/>
</dbReference>
<protein>
    <submittedName>
        <fullName evidence="2">Aminotransferase class V-fold PLP-dependent enzyme</fullName>
    </submittedName>
</protein>
<comment type="caution">
    <text evidence="2">The sequence shown here is derived from an EMBL/GenBank/DDBJ whole genome shotgun (WGS) entry which is preliminary data.</text>
</comment>
<reference evidence="3" key="1">
    <citation type="submission" date="2019-09" db="EMBL/GenBank/DDBJ databases">
        <title>Mumia zhuanghuii sp. nov. isolated from the intestinal contents of plateau pika (Ochotona curzoniae) in the Qinghai-Tibet plateau of China.</title>
        <authorList>
            <person name="Tian Z."/>
        </authorList>
    </citation>
    <scope>NUCLEOTIDE SEQUENCE [LARGE SCALE GENOMIC DNA]</scope>
    <source>
        <strain evidence="3">L-033</strain>
    </source>
</reference>
<evidence type="ECO:0000259" key="1">
    <source>
        <dbReference type="Pfam" id="PF00266"/>
    </source>
</evidence>
<dbReference type="EMBL" id="VYUY01000003">
    <property type="protein sequence ID" value="KAA9135962.1"/>
    <property type="molecule type" value="Genomic_DNA"/>
</dbReference>
<keyword evidence="3" id="KW-1185">Reference proteome</keyword>
<sequence>MSPAEDRLEERLRRDFPYREDRVYLNSAGAGLPWSGAGAAAAAHFAEIAQFGADARPGWIERAESARTRLASMLHVPSEDIAFLRSTTEVMNLAAASMTWEPGDEVVFPSDDFPSVVLPWQGARESGARIIPTRIEAEQQRTDALLAAMTPRTRMVAVTHVNATTGTRVDLARLGEKCRDVGALLIVDGIEALGSIPVDLTPVDVYGAGVFKWLMSGFGTAVGVFRERARTVLTPAYRGYRNPSPAPRFEYSEPNFPGLAVLDTTLAYLEDLGWDTVYARVEMLTAMVAEAVAGHGLRIVTPADRGGIIAFEHSDADGIVDLLREDGVDVVTRGGFVRVSPHFYNTVGDIHRFETALAAALARVAA</sequence>
<dbReference type="SUPFAM" id="SSF53383">
    <property type="entry name" value="PLP-dependent transferases"/>
    <property type="match status" value="1"/>
</dbReference>
<organism evidence="2 3">
    <name type="scientific">Microbacterium caowuchunii</name>
    <dbReference type="NCBI Taxonomy" id="2614638"/>
    <lineage>
        <taxon>Bacteria</taxon>
        <taxon>Bacillati</taxon>
        <taxon>Actinomycetota</taxon>
        <taxon>Actinomycetes</taxon>
        <taxon>Micrococcales</taxon>
        <taxon>Microbacteriaceae</taxon>
        <taxon>Microbacterium</taxon>
    </lineage>
</organism>
<evidence type="ECO:0000313" key="3">
    <source>
        <dbReference type="Proteomes" id="UP000326838"/>
    </source>
</evidence>
<name>A0A5N0TLU1_9MICO</name>
<keyword evidence="2" id="KW-0032">Aminotransferase</keyword>
<dbReference type="RefSeq" id="WP_150891815.1">
    <property type="nucleotide sequence ID" value="NZ_VYUY01000003.1"/>
</dbReference>
<dbReference type="Proteomes" id="UP000326838">
    <property type="component" value="Unassembled WGS sequence"/>
</dbReference>
<proteinExistence type="predicted"/>
<feature type="domain" description="Aminotransferase class V" evidence="1">
    <location>
        <begin position="61"/>
        <end position="352"/>
    </location>
</feature>
<evidence type="ECO:0000313" key="2">
    <source>
        <dbReference type="EMBL" id="KAA9135962.1"/>
    </source>
</evidence>
<dbReference type="Pfam" id="PF00266">
    <property type="entry name" value="Aminotran_5"/>
    <property type="match status" value="1"/>
</dbReference>
<dbReference type="AlphaFoldDB" id="A0A5N0TLU1"/>
<dbReference type="PANTHER" id="PTHR43586:SF15">
    <property type="entry name" value="BLR3095 PROTEIN"/>
    <property type="match status" value="1"/>
</dbReference>
<dbReference type="Gene3D" id="3.40.640.10">
    <property type="entry name" value="Type I PLP-dependent aspartate aminotransferase-like (Major domain)"/>
    <property type="match status" value="1"/>
</dbReference>
<accession>A0A5N0TLU1</accession>
<dbReference type="InterPro" id="IPR015422">
    <property type="entry name" value="PyrdxlP-dep_Trfase_small"/>
</dbReference>
<dbReference type="InterPro" id="IPR015421">
    <property type="entry name" value="PyrdxlP-dep_Trfase_major"/>
</dbReference>
<dbReference type="GO" id="GO:0008483">
    <property type="term" value="F:transaminase activity"/>
    <property type="evidence" value="ECO:0007669"/>
    <property type="project" value="UniProtKB-KW"/>
</dbReference>